<keyword evidence="3" id="KW-1185">Reference proteome</keyword>
<accession>A0ABY5BIL8</accession>
<dbReference type="Gene3D" id="3.30.2220.20">
    <property type="entry name" value="Phage tail assembly chaperone gp13-like"/>
    <property type="match status" value="1"/>
</dbReference>
<protein>
    <recommendedName>
        <fullName evidence="4">Phage tail protein</fullName>
    </recommendedName>
</protein>
<dbReference type="InterPro" id="IPR038556">
    <property type="entry name" value="TAC_Gp13-like_sf"/>
</dbReference>
<dbReference type="RefSeq" id="WP_186188329.1">
    <property type="nucleotide sequence ID" value="NZ_CP099587.1"/>
</dbReference>
<sequence length="123" mass="12250">MLTKDQILSAPDIKSVSVDVPEWGGDVTIVMLSGAGRDALQERIAGNKSVSAFEAAIIVATAVDDSGAPLFGAEDIPALQAKSAAAISRVAAAAVKLNRMGPAGTEEAEKNSAAAPSGDSGTA</sequence>
<name>A0ABY5BIL8_BURGL</name>
<reference evidence="2" key="1">
    <citation type="submission" date="2022-06" db="EMBL/GenBank/DDBJ databases">
        <title>Draft genome sequence of Burkholderia glumae strain GR20004 isolated from rice panicle showing bacterial panicle blight.</title>
        <authorList>
            <person name="Choi S.Y."/>
            <person name="Lee Y.H."/>
        </authorList>
    </citation>
    <scope>NUCLEOTIDE SEQUENCE</scope>
    <source>
        <strain evidence="2">GR20004</strain>
    </source>
</reference>
<dbReference type="Proteomes" id="UP001056386">
    <property type="component" value="Chromosome 1"/>
</dbReference>
<gene>
    <name evidence="2" type="ORF">NFI99_27860</name>
</gene>
<evidence type="ECO:0000313" key="3">
    <source>
        <dbReference type="Proteomes" id="UP001056386"/>
    </source>
</evidence>
<evidence type="ECO:0000313" key="2">
    <source>
        <dbReference type="EMBL" id="USS45396.1"/>
    </source>
</evidence>
<feature type="region of interest" description="Disordered" evidence="1">
    <location>
        <begin position="101"/>
        <end position="123"/>
    </location>
</feature>
<organism evidence="2 3">
    <name type="scientific">Burkholderia glumae</name>
    <name type="common">Pseudomonas glumae</name>
    <dbReference type="NCBI Taxonomy" id="337"/>
    <lineage>
        <taxon>Bacteria</taxon>
        <taxon>Pseudomonadati</taxon>
        <taxon>Pseudomonadota</taxon>
        <taxon>Betaproteobacteria</taxon>
        <taxon>Burkholderiales</taxon>
        <taxon>Burkholderiaceae</taxon>
        <taxon>Burkholderia</taxon>
    </lineage>
</organism>
<evidence type="ECO:0008006" key="4">
    <source>
        <dbReference type="Google" id="ProtNLM"/>
    </source>
</evidence>
<evidence type="ECO:0000256" key="1">
    <source>
        <dbReference type="SAM" id="MobiDB-lite"/>
    </source>
</evidence>
<dbReference type="EMBL" id="CP099587">
    <property type="protein sequence ID" value="USS45396.1"/>
    <property type="molecule type" value="Genomic_DNA"/>
</dbReference>
<proteinExistence type="predicted"/>